<keyword evidence="4" id="KW-1185">Reference proteome</keyword>
<dbReference type="SMART" id="SM00287">
    <property type="entry name" value="SH3b"/>
    <property type="match status" value="1"/>
</dbReference>
<protein>
    <submittedName>
        <fullName evidence="3">SH3 domain-containing protein</fullName>
    </submittedName>
</protein>
<evidence type="ECO:0000256" key="1">
    <source>
        <dbReference type="SAM" id="MobiDB-lite"/>
    </source>
</evidence>
<organism evidence="3 4">
    <name type="scientific">Paracoccus amoyensis</name>
    <dbReference type="NCBI Taxonomy" id="2760093"/>
    <lineage>
        <taxon>Bacteria</taxon>
        <taxon>Pseudomonadati</taxon>
        <taxon>Pseudomonadota</taxon>
        <taxon>Alphaproteobacteria</taxon>
        <taxon>Rhodobacterales</taxon>
        <taxon>Paracoccaceae</taxon>
        <taxon>Paracoccus</taxon>
    </lineage>
</organism>
<evidence type="ECO:0000259" key="2">
    <source>
        <dbReference type="PROSITE" id="PS51781"/>
    </source>
</evidence>
<dbReference type="RefSeq" id="WP_187793299.1">
    <property type="nucleotide sequence ID" value="NZ_JACOQL010000002.1"/>
</dbReference>
<proteinExistence type="predicted"/>
<reference evidence="3" key="1">
    <citation type="submission" date="2020-08" db="EMBL/GenBank/DDBJ databases">
        <title>Paracoccus amoyensis sp. nov., isolated from the surface seawater at coast of Xiamen, Fujian.</title>
        <authorList>
            <person name="Lyu L."/>
        </authorList>
    </citation>
    <scope>NUCLEOTIDE SEQUENCE</scope>
    <source>
        <strain evidence="3">11-3</strain>
    </source>
</reference>
<feature type="domain" description="SH3b" evidence="2">
    <location>
        <begin position="119"/>
        <end position="183"/>
    </location>
</feature>
<dbReference type="Gene3D" id="2.30.30.40">
    <property type="entry name" value="SH3 Domains"/>
    <property type="match status" value="1"/>
</dbReference>
<feature type="compositionally biased region" description="Basic and acidic residues" evidence="1">
    <location>
        <begin position="97"/>
        <end position="106"/>
    </location>
</feature>
<feature type="region of interest" description="Disordered" evidence="1">
    <location>
        <begin position="26"/>
        <end position="47"/>
    </location>
</feature>
<feature type="region of interest" description="Disordered" evidence="1">
    <location>
        <begin position="76"/>
        <end position="108"/>
    </location>
</feature>
<evidence type="ECO:0000313" key="4">
    <source>
        <dbReference type="Proteomes" id="UP000608594"/>
    </source>
</evidence>
<accession>A0A926GE45</accession>
<dbReference type="AlphaFoldDB" id="A0A926GE45"/>
<dbReference type="EMBL" id="JACOQL010000002">
    <property type="protein sequence ID" value="MBC9246856.1"/>
    <property type="molecule type" value="Genomic_DNA"/>
</dbReference>
<evidence type="ECO:0000313" key="3">
    <source>
        <dbReference type="EMBL" id="MBC9246856.1"/>
    </source>
</evidence>
<sequence length="183" mass="19272">MIRLGALVLALLAVIGVALIALGSGGERSERAARADDVRPTSEDPEAAKLIEQIKTTIAPNEDVTEQAEVPASALVQAETQTPQRVEKFPGPPLRPSPEHEGRDSAADQASDLRANAQGPILYVTGNRVNFRSGPTTNDRVVGALTEGAPVEALGPTDGEWVHIRDGDGREGYMSGQFLSAAQ</sequence>
<feature type="compositionally biased region" description="Basic and acidic residues" evidence="1">
    <location>
        <begin position="27"/>
        <end position="47"/>
    </location>
</feature>
<dbReference type="Pfam" id="PF08239">
    <property type="entry name" value="SH3_3"/>
    <property type="match status" value="1"/>
</dbReference>
<name>A0A926GE45_9RHOB</name>
<gene>
    <name evidence="3" type="ORF">H4P12_09035</name>
</gene>
<dbReference type="Proteomes" id="UP000608594">
    <property type="component" value="Unassembled WGS sequence"/>
</dbReference>
<dbReference type="InterPro" id="IPR003646">
    <property type="entry name" value="SH3-like_bac-type"/>
</dbReference>
<dbReference type="PROSITE" id="PS51781">
    <property type="entry name" value="SH3B"/>
    <property type="match status" value="1"/>
</dbReference>
<comment type="caution">
    <text evidence="3">The sequence shown here is derived from an EMBL/GenBank/DDBJ whole genome shotgun (WGS) entry which is preliminary data.</text>
</comment>